<evidence type="ECO:0000313" key="3">
    <source>
        <dbReference type="Proteomes" id="UP000290445"/>
    </source>
</evidence>
<dbReference type="Pfam" id="PF05092">
    <property type="entry name" value="PIF"/>
    <property type="match status" value="1"/>
</dbReference>
<dbReference type="RefSeq" id="YP_009552680.1">
    <property type="nucleotide sequence ID" value="NC_040621.1"/>
</dbReference>
<dbReference type="KEGG" id="vg:41700036"/>
<organism evidence="2 3">
    <name type="scientific">Operophtera brumata nucleopolyhedrovirus</name>
    <dbReference type="NCBI Taxonomy" id="1046267"/>
    <lineage>
        <taxon>Viruses</taxon>
        <taxon>Viruses incertae sedis</taxon>
        <taxon>Naldaviricetes</taxon>
        <taxon>Lefavirales</taxon>
        <taxon>Baculoviridae</taxon>
        <taxon>Alphabaculovirus</taxon>
        <taxon>Alphabaculovirus opbrumatae</taxon>
    </lineage>
</organism>
<feature type="transmembrane region" description="Helical" evidence="1">
    <location>
        <begin position="5"/>
        <end position="25"/>
    </location>
</feature>
<keyword evidence="1" id="KW-0812">Transmembrane</keyword>
<dbReference type="GeneID" id="41700036"/>
<evidence type="ECO:0000256" key="1">
    <source>
        <dbReference type="SAM" id="Phobius"/>
    </source>
</evidence>
<dbReference type="InterPro" id="IPR007784">
    <property type="entry name" value="PIR"/>
</dbReference>
<evidence type="ECO:0000313" key="2">
    <source>
        <dbReference type="EMBL" id="AUA60351.1"/>
    </source>
</evidence>
<reference evidence="2 3" key="1">
    <citation type="journal article" date="2017" name="Viruses">
        <title>The Operophtera brumata Nucleopolyhedrovirus (OpbuNPV) Represents an Early, Divergent Lineage within Genus Alphabaculovirus.</title>
        <authorList>
            <person name="Harrison R.L."/>
            <person name="Rowley D.L."/>
            <person name="Mowery J.D."/>
            <person name="Bauchan G.R."/>
            <person name="Burand J.P."/>
        </authorList>
    </citation>
    <scope>NUCLEOTIDE SEQUENCE [LARGE SCALE GENOMIC DNA]</scope>
    <source>
        <strain evidence="2">OpbuNPV-MA</strain>
    </source>
</reference>
<keyword evidence="1" id="KW-1133">Transmembrane helix</keyword>
<accession>A0A2H4V003</accession>
<dbReference type="EMBL" id="MF614691">
    <property type="protein sequence ID" value="AUA60351.1"/>
    <property type="molecule type" value="Genomic_DNA"/>
</dbReference>
<name>A0A2H4V003_9ABAC</name>
<protein>
    <submittedName>
        <fullName evidence="2">PIF-1</fullName>
    </submittedName>
</protein>
<keyword evidence="1" id="KW-0472">Membrane</keyword>
<proteinExistence type="predicted"/>
<dbReference type="Proteomes" id="UP000290445">
    <property type="component" value="Segment"/>
</dbReference>
<dbReference type="OrthoDB" id="1963at10239"/>
<sequence length="525" mass="60423">MYHIIIIILLLILFAILVRYILYMYDTQYVEIEDLEKFTNRVPYITPPTNIVIDANQTECHKTPTPCTSHADCDQCREGLANCQQFDERTILQLTNEQGEQVEMTIEPGESYCLALDRMRARSCNPNTGVWLLAQTDVGFSLLCNCITPGLVTQLNLYEDCNVAIGCQPNGQIVDINERPMRCLCDDGYVADFDEATQQPLCRPMRVRDVMYDENTFKRAPCDEGFIRVDHPALRDEYRQTFILSDICVPDPCSIDPVTGLKTDGYLMQQEDDGKTYNYCVCPIERNLFGVYSSPSMVRESFELMTNACIMPFNQIIDNIRIDYKFFWGRDLNSSSDEDVVAATPLNALYPRYRSITYPYLENHPDYSSMSNLVILKFSTSYTPLIARPNIQSPEFPLFFKYLMLRQRTTAPCFYPGEGRCITANAHDCIRRHNNTAVNLAQNSYGERCVFSREDYIIKTYHNATYSRYGNYPAVFLVRLNFALNNTDRVNTVMWPIYGVDIIGQYNNPQDFGRALNTYPNYSVT</sequence>
<keyword evidence="3" id="KW-1185">Reference proteome</keyword>